<dbReference type="SMART" id="SM00408">
    <property type="entry name" value="IGc2"/>
    <property type="match status" value="2"/>
</dbReference>
<dbReference type="GO" id="GO:0050808">
    <property type="term" value="P:synapse organization"/>
    <property type="evidence" value="ECO:0007669"/>
    <property type="project" value="TreeGrafter"/>
</dbReference>
<dbReference type="AlphaFoldDB" id="A0A8J5NCH8"/>
<dbReference type="Pfam" id="PF13927">
    <property type="entry name" value="Ig_3"/>
    <property type="match status" value="1"/>
</dbReference>
<dbReference type="InterPro" id="IPR007110">
    <property type="entry name" value="Ig-like_dom"/>
</dbReference>
<dbReference type="PANTHER" id="PTHR23279:SF41">
    <property type="entry name" value="DEFECTIVE PROBOSCIS EXTENSION RESPONSE 4-RELATED"/>
    <property type="match status" value="1"/>
</dbReference>
<dbReference type="EMBL" id="JAHLQT010002534">
    <property type="protein sequence ID" value="KAG7177109.1"/>
    <property type="molecule type" value="Genomic_DNA"/>
</dbReference>
<keyword evidence="3" id="KW-1185">Reference proteome</keyword>
<dbReference type="GO" id="GO:0032589">
    <property type="term" value="C:neuron projection membrane"/>
    <property type="evidence" value="ECO:0007669"/>
    <property type="project" value="TreeGrafter"/>
</dbReference>
<evidence type="ECO:0000313" key="2">
    <source>
        <dbReference type="EMBL" id="KAG7177109.1"/>
    </source>
</evidence>
<dbReference type="InterPro" id="IPR013106">
    <property type="entry name" value="Ig_V-set"/>
</dbReference>
<protein>
    <submittedName>
        <fullName evidence="2">Zwei Ig domain protein zig-8-like 1</fullName>
    </submittedName>
</protein>
<dbReference type="Gene3D" id="2.60.40.10">
    <property type="entry name" value="Immunoglobulins"/>
    <property type="match status" value="2"/>
</dbReference>
<dbReference type="InterPro" id="IPR003599">
    <property type="entry name" value="Ig_sub"/>
</dbReference>
<dbReference type="PANTHER" id="PTHR23279">
    <property type="entry name" value="DEFECTIVE PROBOSCIS EXTENSION RESPONSE DPR -RELATED"/>
    <property type="match status" value="1"/>
</dbReference>
<dbReference type="Proteomes" id="UP000747542">
    <property type="component" value="Unassembled WGS sequence"/>
</dbReference>
<name>A0A8J5NCH8_HOMAM</name>
<evidence type="ECO:0000313" key="3">
    <source>
        <dbReference type="Proteomes" id="UP000747542"/>
    </source>
</evidence>
<sequence length="339" mass="37261">MKTYPGDYTTTIMVEAGGRAARKYFIVDEVAGMTPKMKLLTGVSRVKEAFLLRAFLHTRLLIGGEGILERVPPSRPAPMWDQPLPKPFFDNSTSNRVIGAVGRTTFLHCRVNHLGDRAVTWIRKQDVHVLTVGLFTYTTDDRFTALHSEGSDDWTLRIASAQISDSGTYECQISTEPKMSRAFRLQVVEAEAHVAGPREIHMVSGSNINLTCSVTGSPEPPQYIYWYRGTTLINYSSRGGISVVTDKHSRTSRLVVTRATTADSGNYTCAPANAEPASVSVYILNVHQPPNTYTCPTSLAFDINNYEDTRLLQDGVSVASCRYGELGMGGGIEGSRLTL</sequence>
<gene>
    <name evidence="2" type="primary">zig-8-L1</name>
    <name evidence="2" type="ORF">Hamer_G000338</name>
</gene>
<feature type="domain" description="Ig-like" evidence="1">
    <location>
        <begin position="87"/>
        <end position="174"/>
    </location>
</feature>
<dbReference type="InterPro" id="IPR003598">
    <property type="entry name" value="Ig_sub2"/>
</dbReference>
<dbReference type="InterPro" id="IPR013783">
    <property type="entry name" value="Ig-like_fold"/>
</dbReference>
<organism evidence="2 3">
    <name type="scientific">Homarus americanus</name>
    <name type="common">American lobster</name>
    <dbReference type="NCBI Taxonomy" id="6706"/>
    <lineage>
        <taxon>Eukaryota</taxon>
        <taxon>Metazoa</taxon>
        <taxon>Ecdysozoa</taxon>
        <taxon>Arthropoda</taxon>
        <taxon>Crustacea</taxon>
        <taxon>Multicrustacea</taxon>
        <taxon>Malacostraca</taxon>
        <taxon>Eumalacostraca</taxon>
        <taxon>Eucarida</taxon>
        <taxon>Decapoda</taxon>
        <taxon>Pleocyemata</taxon>
        <taxon>Astacidea</taxon>
        <taxon>Nephropoidea</taxon>
        <taxon>Nephropidae</taxon>
        <taxon>Homarus</taxon>
    </lineage>
</organism>
<accession>A0A8J5NCH8</accession>
<dbReference type="InterPro" id="IPR036179">
    <property type="entry name" value="Ig-like_dom_sf"/>
</dbReference>
<evidence type="ECO:0000259" key="1">
    <source>
        <dbReference type="PROSITE" id="PS50835"/>
    </source>
</evidence>
<dbReference type="SUPFAM" id="SSF48726">
    <property type="entry name" value="Immunoglobulin"/>
    <property type="match status" value="2"/>
</dbReference>
<dbReference type="PROSITE" id="PS50835">
    <property type="entry name" value="IG_LIKE"/>
    <property type="match status" value="2"/>
</dbReference>
<reference evidence="2" key="1">
    <citation type="journal article" date="2021" name="Sci. Adv.">
        <title>The American lobster genome reveals insights on longevity, neural, and immune adaptations.</title>
        <authorList>
            <person name="Polinski J.M."/>
            <person name="Zimin A.V."/>
            <person name="Clark K.F."/>
            <person name="Kohn A.B."/>
            <person name="Sadowski N."/>
            <person name="Timp W."/>
            <person name="Ptitsyn A."/>
            <person name="Khanna P."/>
            <person name="Romanova D.Y."/>
            <person name="Williams P."/>
            <person name="Greenwood S.J."/>
            <person name="Moroz L.L."/>
            <person name="Walt D.R."/>
            <person name="Bodnar A.G."/>
        </authorList>
    </citation>
    <scope>NUCLEOTIDE SEQUENCE</scope>
    <source>
        <strain evidence="2">GMGI-L3</strain>
    </source>
</reference>
<feature type="domain" description="Ig-like" evidence="1">
    <location>
        <begin position="177"/>
        <end position="280"/>
    </location>
</feature>
<dbReference type="FunFam" id="2.60.40.10:FF:000533">
    <property type="entry name" value="Uncharacterized protein, isoform A"/>
    <property type="match status" value="1"/>
</dbReference>
<dbReference type="Pfam" id="PF07686">
    <property type="entry name" value="V-set"/>
    <property type="match status" value="1"/>
</dbReference>
<proteinExistence type="predicted"/>
<comment type="caution">
    <text evidence="2">The sequence shown here is derived from an EMBL/GenBank/DDBJ whole genome shotgun (WGS) entry which is preliminary data.</text>
</comment>
<dbReference type="InterPro" id="IPR037448">
    <property type="entry name" value="Zig-8"/>
</dbReference>
<dbReference type="SMART" id="SM00406">
    <property type="entry name" value="IGv"/>
    <property type="match status" value="2"/>
</dbReference>
<dbReference type="FunFam" id="2.60.40.10:FF:000129">
    <property type="entry name" value="CLUMA_CG018772, isoform A"/>
    <property type="match status" value="1"/>
</dbReference>
<dbReference type="SMART" id="SM00409">
    <property type="entry name" value="IG"/>
    <property type="match status" value="2"/>
</dbReference>